<name>A0ABV4HQ77_9GAMM</name>
<dbReference type="RefSeq" id="WP_370565536.1">
    <property type="nucleotide sequence ID" value="NZ_JBFWIB010000018.1"/>
</dbReference>
<feature type="region of interest" description="Disordered" evidence="1">
    <location>
        <begin position="32"/>
        <end position="52"/>
    </location>
</feature>
<reference evidence="3 4" key="1">
    <citation type="submission" date="2024-07" db="EMBL/GenBank/DDBJ databases">
        <title>Luteimonas salilacus sp. nov., isolated from the shore soil of Salt Lake in Tibet of China.</title>
        <authorList>
            <person name="Zhang X."/>
            <person name="Li A."/>
        </authorList>
    </citation>
    <scope>NUCLEOTIDE SEQUENCE [LARGE SCALE GENOMIC DNA]</scope>
    <source>
        <strain evidence="3 4">B3-2-R+30</strain>
    </source>
</reference>
<dbReference type="EMBL" id="JBFWIC010000009">
    <property type="protein sequence ID" value="MEZ0474743.1"/>
    <property type="molecule type" value="Genomic_DNA"/>
</dbReference>
<dbReference type="Pfam" id="PF13723">
    <property type="entry name" value="Ketoacyl-synt_2"/>
    <property type="match status" value="1"/>
</dbReference>
<dbReference type="SUPFAM" id="SSF53901">
    <property type="entry name" value="Thiolase-like"/>
    <property type="match status" value="1"/>
</dbReference>
<evidence type="ECO:0000313" key="3">
    <source>
        <dbReference type="EMBL" id="MEZ0474743.1"/>
    </source>
</evidence>
<dbReference type="Gene3D" id="3.40.47.10">
    <property type="match status" value="1"/>
</dbReference>
<dbReference type="InterPro" id="IPR016039">
    <property type="entry name" value="Thiolase-like"/>
</dbReference>
<feature type="domain" description="Beta-ketoacyl synthase-like N-terminal" evidence="2">
    <location>
        <begin position="38"/>
        <end position="170"/>
    </location>
</feature>
<proteinExistence type="predicted"/>
<evidence type="ECO:0000313" key="4">
    <source>
        <dbReference type="Proteomes" id="UP001566331"/>
    </source>
</evidence>
<protein>
    <submittedName>
        <fullName evidence="3">Beta-ketoacyl synthase chain length factor</fullName>
    </submittedName>
</protein>
<evidence type="ECO:0000256" key="1">
    <source>
        <dbReference type="SAM" id="MobiDB-lite"/>
    </source>
</evidence>
<evidence type="ECO:0000259" key="2">
    <source>
        <dbReference type="Pfam" id="PF13723"/>
    </source>
</evidence>
<accession>A0ABV4HQ77</accession>
<sequence>MRACSARIAGVGFWSDGLPDWPAARDFAAGGALSDDAARKPSPRLLPPNERRRAPESVAVALQVALAACEAAGRDPKALPSVFASGHGDFAITDYMCETLASEPRAISPTRFHNSVHNAAAGYWTIGTGCMMTTTAISAGRATFAEGLLEALVQLDDGADAVLLVAYDTTAVGPLAAMSGSRGLLGGALVLASNDDRGDTGPRLRATLVDATAPAGAGPLASLRRDNAMAPMLPLFDALAARDHLVLLDAGPGRALRVEIDHA</sequence>
<comment type="caution">
    <text evidence="3">The sequence shown here is derived from an EMBL/GenBank/DDBJ whole genome shotgun (WGS) entry which is preliminary data.</text>
</comment>
<dbReference type="InterPro" id="IPR014030">
    <property type="entry name" value="Ketoacyl_synth_N"/>
</dbReference>
<dbReference type="Proteomes" id="UP001566331">
    <property type="component" value="Unassembled WGS sequence"/>
</dbReference>
<organism evidence="3 4">
    <name type="scientific">Luteimonas salinilitoris</name>
    <dbReference type="NCBI Taxonomy" id="3237697"/>
    <lineage>
        <taxon>Bacteria</taxon>
        <taxon>Pseudomonadati</taxon>
        <taxon>Pseudomonadota</taxon>
        <taxon>Gammaproteobacteria</taxon>
        <taxon>Lysobacterales</taxon>
        <taxon>Lysobacteraceae</taxon>
        <taxon>Luteimonas</taxon>
    </lineage>
</organism>
<keyword evidence="4" id="KW-1185">Reference proteome</keyword>
<gene>
    <name evidence="3" type="ORF">AB6713_08940</name>
</gene>